<keyword evidence="3" id="KW-0804">Transcription</keyword>
<dbReference type="InterPro" id="IPR010982">
    <property type="entry name" value="Lambda_DNA-bd_dom_sf"/>
</dbReference>
<dbReference type="Proteomes" id="UP000244817">
    <property type="component" value="Unassembled WGS sequence"/>
</dbReference>
<dbReference type="EMBL" id="QCYG01000001">
    <property type="protein sequence ID" value="PVA07926.1"/>
    <property type="molecule type" value="Genomic_DNA"/>
</dbReference>
<dbReference type="Pfam" id="PF00356">
    <property type="entry name" value="LacI"/>
    <property type="match status" value="1"/>
</dbReference>
<comment type="caution">
    <text evidence="5">The sequence shown here is derived from an EMBL/GenBank/DDBJ whole genome shotgun (WGS) entry which is preliminary data.</text>
</comment>
<sequence>MVEETAIPTLADVAARAGVSTATVSRVLNSPDKVAPKTRERVARAVADLGYSPNFGARVMAARQTKTVGAVIPTMENAIFAKGLQAFQEALHEYGYTLLVASTGYDAEVEDAQIRALVARGADALLLIGHSRGRGLYDFLARQEVPAVVTWAVRPDDAGAVPSIGFDNRQAMRELAGHVIGLGHRHLALISAEIAQNDRAAERRAGVRAALADKGLSPDALIYVETPYGFDEGSVAFAQVMAKRPRPTAVLCGNDVLAAGALRQARAMGLDVPGEVSITGFDDIDLAQILHPPLTTVRVPHRDMGRQAALALIGHLTGAAPLSSATLDTSIVLRDTLAPPGHT</sequence>
<dbReference type="PROSITE" id="PS00356">
    <property type="entry name" value="HTH_LACI_1"/>
    <property type="match status" value="1"/>
</dbReference>
<dbReference type="SUPFAM" id="SSF53822">
    <property type="entry name" value="Periplasmic binding protein-like I"/>
    <property type="match status" value="1"/>
</dbReference>
<dbReference type="PROSITE" id="PS50932">
    <property type="entry name" value="HTH_LACI_2"/>
    <property type="match status" value="1"/>
</dbReference>
<evidence type="ECO:0000313" key="6">
    <source>
        <dbReference type="Proteomes" id="UP000244817"/>
    </source>
</evidence>
<accession>A0A2T7G0H8</accession>
<proteinExistence type="predicted"/>
<evidence type="ECO:0000256" key="3">
    <source>
        <dbReference type="ARBA" id="ARBA00023163"/>
    </source>
</evidence>
<dbReference type="CDD" id="cd06273">
    <property type="entry name" value="PBP1_LacI-like"/>
    <property type="match status" value="1"/>
</dbReference>
<dbReference type="CDD" id="cd01392">
    <property type="entry name" value="HTH_LacI"/>
    <property type="match status" value="1"/>
</dbReference>
<dbReference type="GO" id="GO:0000976">
    <property type="term" value="F:transcription cis-regulatory region binding"/>
    <property type="evidence" value="ECO:0007669"/>
    <property type="project" value="TreeGrafter"/>
</dbReference>
<evidence type="ECO:0000313" key="5">
    <source>
        <dbReference type="EMBL" id="PVA07926.1"/>
    </source>
</evidence>
<dbReference type="Gene3D" id="3.40.50.2300">
    <property type="match status" value="2"/>
</dbReference>
<dbReference type="PANTHER" id="PTHR30146:SF138">
    <property type="entry name" value="TRANSCRIPTIONAL REGULATORY PROTEIN"/>
    <property type="match status" value="1"/>
</dbReference>
<dbReference type="SMART" id="SM00354">
    <property type="entry name" value="HTH_LACI"/>
    <property type="match status" value="1"/>
</dbReference>
<dbReference type="InterPro" id="IPR028082">
    <property type="entry name" value="Peripla_BP_I"/>
</dbReference>
<protein>
    <submittedName>
        <fullName evidence="5">LacI family transcriptional regulator</fullName>
    </submittedName>
</protein>
<keyword evidence="1" id="KW-0805">Transcription regulation</keyword>
<dbReference type="InterPro" id="IPR000843">
    <property type="entry name" value="HTH_LacI"/>
</dbReference>
<feature type="domain" description="HTH lacI-type" evidence="4">
    <location>
        <begin position="8"/>
        <end position="62"/>
    </location>
</feature>
<dbReference type="PRINTS" id="PR00036">
    <property type="entry name" value="HTHLACI"/>
</dbReference>
<dbReference type="OrthoDB" id="234496at2"/>
<dbReference type="SUPFAM" id="SSF47413">
    <property type="entry name" value="lambda repressor-like DNA-binding domains"/>
    <property type="match status" value="1"/>
</dbReference>
<gene>
    <name evidence="5" type="ORF">DC363_00025</name>
</gene>
<evidence type="ECO:0000256" key="1">
    <source>
        <dbReference type="ARBA" id="ARBA00023015"/>
    </source>
</evidence>
<name>A0A2T7G0H8_9RHOB</name>
<evidence type="ECO:0000259" key="4">
    <source>
        <dbReference type="PROSITE" id="PS50932"/>
    </source>
</evidence>
<reference evidence="5 6" key="1">
    <citation type="submission" date="2018-04" db="EMBL/GenBank/DDBJ databases">
        <title>Pelagivirga bohaiensis gen. nov., sp. nov., a bacterium isolated from the Bohai Sea.</title>
        <authorList>
            <person name="Ji X."/>
        </authorList>
    </citation>
    <scope>NUCLEOTIDE SEQUENCE [LARGE SCALE GENOMIC DNA]</scope>
    <source>
        <strain evidence="5 6">BH-SD16</strain>
    </source>
</reference>
<dbReference type="Gene3D" id="1.10.260.40">
    <property type="entry name" value="lambda repressor-like DNA-binding domains"/>
    <property type="match status" value="1"/>
</dbReference>
<dbReference type="InterPro" id="IPR046335">
    <property type="entry name" value="LacI/GalR-like_sensor"/>
</dbReference>
<keyword evidence="2" id="KW-0238">DNA-binding</keyword>
<dbReference type="Pfam" id="PF13377">
    <property type="entry name" value="Peripla_BP_3"/>
    <property type="match status" value="1"/>
</dbReference>
<organism evidence="5 6">
    <name type="scientific">Thalassorhabdomicrobium marinisediminis</name>
    <dbReference type="NCBI Taxonomy" id="2170577"/>
    <lineage>
        <taxon>Bacteria</taxon>
        <taxon>Pseudomonadati</taxon>
        <taxon>Pseudomonadota</taxon>
        <taxon>Alphaproteobacteria</taxon>
        <taxon>Rhodobacterales</taxon>
        <taxon>Paracoccaceae</taxon>
        <taxon>Thalassorhabdomicrobium</taxon>
    </lineage>
</organism>
<keyword evidence="6" id="KW-1185">Reference proteome</keyword>
<dbReference type="AlphaFoldDB" id="A0A2T7G0H8"/>
<dbReference type="GO" id="GO:0003700">
    <property type="term" value="F:DNA-binding transcription factor activity"/>
    <property type="evidence" value="ECO:0007669"/>
    <property type="project" value="TreeGrafter"/>
</dbReference>
<dbReference type="RefSeq" id="WP_108639083.1">
    <property type="nucleotide sequence ID" value="NZ_QCYG01000001.1"/>
</dbReference>
<evidence type="ECO:0000256" key="2">
    <source>
        <dbReference type="ARBA" id="ARBA00023125"/>
    </source>
</evidence>
<dbReference type="PANTHER" id="PTHR30146">
    <property type="entry name" value="LACI-RELATED TRANSCRIPTIONAL REPRESSOR"/>
    <property type="match status" value="1"/>
</dbReference>